<dbReference type="RefSeq" id="WP_195749398.1">
    <property type="nucleotide sequence ID" value="NZ_CP197205.1"/>
</dbReference>
<dbReference type="InterPro" id="IPR022290">
    <property type="entry name" value="LLM_Atu2307-like"/>
</dbReference>
<comment type="caution">
    <text evidence="4">The sequence shown here is derived from an EMBL/GenBank/DDBJ whole genome shotgun (WGS) entry which is preliminary data.</text>
</comment>
<dbReference type="InterPro" id="IPR011251">
    <property type="entry name" value="Luciferase-like_dom"/>
</dbReference>
<dbReference type="Gene3D" id="3.20.20.30">
    <property type="entry name" value="Luciferase-like domain"/>
    <property type="match status" value="1"/>
</dbReference>
<keyword evidence="2" id="KW-0503">Monooxygenase</keyword>
<sequence>MVNVDKLEFGIETFGDIVANEDGSLKSAAESIRQIVHEGEIADKYGIDVIGVGEHHRPDYSVSSPETVLAAIASVTQKIKLATAVTVLSSDDPVRVYERFATLDGLSNGRAQVMLGRGSFTESFPLFGYDLTDYDDLFNEKLELFDKLRTEKAVTWSGKFRAALKEQEVYPKTESGKLETYIGIGGSPESIIRAARFGYKVIIAIIGGQADLFKPYIDLYHKANQKFGTPDLPIAVHSHGFIADDNHEAVEVAFKNIKANFDRIGLTRGWAPMSREQFDSETKVGSFYVGDPETVAQRIARTIDLLNLVLNLGRFDLVYGAGNQTAAQRERMIELYATKVIPRVKEILKSKGGAE</sequence>
<dbReference type="AlphaFoldDB" id="A0AB73HH78"/>
<protein>
    <submittedName>
        <fullName evidence="4">LLM class flavin-dependent oxidoreductase</fullName>
    </submittedName>
</protein>
<evidence type="ECO:0000256" key="2">
    <source>
        <dbReference type="ARBA" id="ARBA00023033"/>
    </source>
</evidence>
<dbReference type="GO" id="GO:0004497">
    <property type="term" value="F:monooxygenase activity"/>
    <property type="evidence" value="ECO:0007669"/>
    <property type="project" value="UniProtKB-KW"/>
</dbReference>
<evidence type="ECO:0000313" key="4">
    <source>
        <dbReference type="EMBL" id="MBF7114582.1"/>
    </source>
</evidence>
<dbReference type="PANTHER" id="PTHR30137:SF8">
    <property type="entry name" value="BLR5498 PROTEIN"/>
    <property type="match status" value="1"/>
</dbReference>
<organism evidence="4 5">
    <name type="scientific">Pediococcus pentosaceus</name>
    <dbReference type="NCBI Taxonomy" id="1255"/>
    <lineage>
        <taxon>Bacteria</taxon>
        <taxon>Bacillati</taxon>
        <taxon>Bacillota</taxon>
        <taxon>Bacilli</taxon>
        <taxon>Lactobacillales</taxon>
        <taxon>Lactobacillaceae</taxon>
        <taxon>Pediococcus</taxon>
    </lineage>
</organism>
<reference evidence="4" key="1">
    <citation type="submission" date="2020-11" db="EMBL/GenBank/DDBJ databases">
        <title>Antibiotic susceptibility profiles of Pediococcus pentosaceus from various origins and their implications for the safety assessment of strains with food-technology applications.</title>
        <authorList>
            <person name="Shani N."/>
            <person name="Oberhaensli S."/>
            <person name="Arias E."/>
        </authorList>
    </citation>
    <scope>NUCLEOTIDE SEQUENCE</scope>
    <source>
        <strain evidence="4">FAM 24207</strain>
    </source>
</reference>
<evidence type="ECO:0000313" key="5">
    <source>
        <dbReference type="Proteomes" id="UP001194632"/>
    </source>
</evidence>
<dbReference type="SUPFAM" id="SSF51679">
    <property type="entry name" value="Bacterial luciferase-like"/>
    <property type="match status" value="1"/>
</dbReference>
<dbReference type="EMBL" id="JADOFP010000002">
    <property type="protein sequence ID" value="MBF7114582.1"/>
    <property type="molecule type" value="Genomic_DNA"/>
</dbReference>
<feature type="domain" description="Luciferase-like" evidence="3">
    <location>
        <begin position="22"/>
        <end position="301"/>
    </location>
</feature>
<dbReference type="NCBIfam" id="TIGR03858">
    <property type="entry name" value="LLM_2I7G"/>
    <property type="match status" value="1"/>
</dbReference>
<proteinExistence type="predicted"/>
<dbReference type="PANTHER" id="PTHR30137">
    <property type="entry name" value="LUCIFERASE-LIKE MONOOXYGENASE"/>
    <property type="match status" value="1"/>
</dbReference>
<accession>A0AB73HH78</accession>
<dbReference type="Proteomes" id="UP001194632">
    <property type="component" value="Unassembled WGS sequence"/>
</dbReference>
<dbReference type="InterPro" id="IPR036661">
    <property type="entry name" value="Luciferase-like_sf"/>
</dbReference>
<evidence type="ECO:0000256" key="1">
    <source>
        <dbReference type="ARBA" id="ARBA00023002"/>
    </source>
</evidence>
<keyword evidence="1" id="KW-0560">Oxidoreductase</keyword>
<dbReference type="GO" id="GO:0005829">
    <property type="term" value="C:cytosol"/>
    <property type="evidence" value="ECO:0007669"/>
    <property type="project" value="TreeGrafter"/>
</dbReference>
<dbReference type="GO" id="GO:0016705">
    <property type="term" value="F:oxidoreductase activity, acting on paired donors, with incorporation or reduction of molecular oxygen"/>
    <property type="evidence" value="ECO:0007669"/>
    <property type="project" value="InterPro"/>
</dbReference>
<gene>
    <name evidence="4" type="ORF">ITQ90_03565</name>
</gene>
<evidence type="ECO:0000259" key="3">
    <source>
        <dbReference type="Pfam" id="PF00296"/>
    </source>
</evidence>
<dbReference type="Pfam" id="PF00296">
    <property type="entry name" value="Bac_luciferase"/>
    <property type="match status" value="1"/>
</dbReference>
<dbReference type="InterPro" id="IPR050766">
    <property type="entry name" value="Bact_Lucif_Oxidored"/>
</dbReference>
<name>A0AB73HH78_PEDPE</name>